<dbReference type="Proteomes" id="UP000615455">
    <property type="component" value="Unassembled WGS sequence"/>
</dbReference>
<dbReference type="EMBL" id="BMHE01000044">
    <property type="protein sequence ID" value="GGA03376.1"/>
    <property type="molecule type" value="Genomic_DNA"/>
</dbReference>
<keyword evidence="2" id="KW-1185">Reference proteome</keyword>
<proteinExistence type="predicted"/>
<evidence type="ECO:0000313" key="2">
    <source>
        <dbReference type="Proteomes" id="UP000615455"/>
    </source>
</evidence>
<evidence type="ECO:0000313" key="1">
    <source>
        <dbReference type="EMBL" id="GGA03376.1"/>
    </source>
</evidence>
<accession>A0ABQ1F8G8</accession>
<name>A0ABQ1F8G8_9BACL</name>
<gene>
    <name evidence="1" type="ORF">GCM10008018_56690</name>
</gene>
<organism evidence="1 2">
    <name type="scientific">Paenibacillus marchantiophytorum</name>
    <dbReference type="NCBI Taxonomy" id="1619310"/>
    <lineage>
        <taxon>Bacteria</taxon>
        <taxon>Bacillati</taxon>
        <taxon>Bacillota</taxon>
        <taxon>Bacilli</taxon>
        <taxon>Bacillales</taxon>
        <taxon>Paenibacillaceae</taxon>
        <taxon>Paenibacillus</taxon>
    </lineage>
</organism>
<comment type="caution">
    <text evidence="1">The sequence shown here is derived from an EMBL/GenBank/DDBJ whole genome shotgun (WGS) entry which is preliminary data.</text>
</comment>
<protein>
    <submittedName>
        <fullName evidence="1">Uncharacterized protein</fullName>
    </submittedName>
</protein>
<reference evidence="2" key="1">
    <citation type="journal article" date="2019" name="Int. J. Syst. Evol. Microbiol.">
        <title>The Global Catalogue of Microorganisms (GCM) 10K type strain sequencing project: providing services to taxonomists for standard genome sequencing and annotation.</title>
        <authorList>
            <consortium name="The Broad Institute Genomics Platform"/>
            <consortium name="The Broad Institute Genome Sequencing Center for Infectious Disease"/>
            <person name="Wu L."/>
            <person name="Ma J."/>
        </authorList>
    </citation>
    <scope>NUCLEOTIDE SEQUENCE [LARGE SCALE GENOMIC DNA]</scope>
    <source>
        <strain evidence="2">CGMCC 1.15043</strain>
    </source>
</reference>
<sequence>MKLRFANESEFLNMYERGVTPAASRGRKGTTMRYFSQKCHFREVEGTTVRYYAVSWKYQCFLWK</sequence>